<sequence>MITEKRLPEVNSARMADWANLQTDIVGTIIRKLAIPDYIRFRAVCTSWNRVCACRDVSNNPRVDPWLMLPTKMLEDAKFFSIPERKNETIRILSIATICGSAWTPVGSSNGWLVFFNPTLGTIQLVNPISSAQFQLPPVGCKLFSKAVLLDMSESNFSVAVIYGDQKGYKVTCKGSKGWSSVDSKHVLIDVFKHRSQLYTIDIYGTVELWAEPPSAWPDEDGLLVDPNLHHNFALDEDDPIWDQYVYDNWMEDQPDEDGPDEDGPDEDGLLLGPNLHHNFAPDEDDLMGGPYLHDNFELDEEGPLVYPNLHHNFGPDEDDPMGIPYLYDDLELVDPLVDPNQLNCLVETPAGDLMKVKRQSESKFVVWILNKGTSSFERTNDIGEFGLFVSRYSSFCLLAKDHPNVKSNHVYFIDSYMNLCAFNLEHGTKELVEALETLGAQNQQDMYLQGRPGVHSFLWFTPSLK</sequence>
<feature type="region of interest" description="Disordered" evidence="1">
    <location>
        <begin position="251"/>
        <end position="270"/>
    </location>
</feature>
<dbReference type="Pfam" id="PF00646">
    <property type="entry name" value="F-box"/>
    <property type="match status" value="1"/>
</dbReference>
<dbReference type="PANTHER" id="PTHR44259">
    <property type="entry name" value="OS07G0183000 PROTEIN-RELATED"/>
    <property type="match status" value="1"/>
</dbReference>
<reference evidence="4" key="1">
    <citation type="submission" date="2023-07" db="EMBL/GenBank/DDBJ databases">
        <title>A chromosome-level genome assembly of Lolium multiflorum.</title>
        <authorList>
            <person name="Chen Y."/>
            <person name="Copetti D."/>
            <person name="Kolliker R."/>
            <person name="Studer B."/>
        </authorList>
    </citation>
    <scope>NUCLEOTIDE SEQUENCE</scope>
    <source>
        <strain evidence="4">02402/16</strain>
        <tissue evidence="4">Leaf</tissue>
    </source>
</reference>
<feature type="domain" description="KIB1-4 beta-propeller" evidence="3">
    <location>
        <begin position="79"/>
        <end position="210"/>
    </location>
</feature>
<dbReference type="InterPro" id="IPR050942">
    <property type="entry name" value="F-box_BR-signaling"/>
</dbReference>
<evidence type="ECO:0000313" key="5">
    <source>
        <dbReference type="Proteomes" id="UP001231189"/>
    </source>
</evidence>
<evidence type="ECO:0000256" key="1">
    <source>
        <dbReference type="SAM" id="MobiDB-lite"/>
    </source>
</evidence>
<evidence type="ECO:0000259" key="2">
    <source>
        <dbReference type="Pfam" id="PF00646"/>
    </source>
</evidence>
<dbReference type="PANTHER" id="PTHR44259:SF91">
    <property type="entry name" value="OS01G0183800 PROTEIN"/>
    <property type="match status" value="1"/>
</dbReference>
<dbReference type="InterPro" id="IPR005174">
    <property type="entry name" value="KIB1-4_b-propeller"/>
</dbReference>
<dbReference type="Gene3D" id="1.20.1280.50">
    <property type="match status" value="1"/>
</dbReference>
<name>A0AAD8SRC9_LOLMU</name>
<gene>
    <name evidence="4" type="ORF">QYE76_050265</name>
</gene>
<proteinExistence type="predicted"/>
<evidence type="ECO:0000259" key="3">
    <source>
        <dbReference type="Pfam" id="PF03478"/>
    </source>
</evidence>
<dbReference type="Proteomes" id="UP001231189">
    <property type="component" value="Unassembled WGS sequence"/>
</dbReference>
<dbReference type="EMBL" id="JAUUTY010000003">
    <property type="protein sequence ID" value="KAK1662106.1"/>
    <property type="molecule type" value="Genomic_DNA"/>
</dbReference>
<feature type="compositionally biased region" description="Acidic residues" evidence="1">
    <location>
        <begin position="251"/>
        <end position="269"/>
    </location>
</feature>
<dbReference type="Pfam" id="PF03478">
    <property type="entry name" value="Beta-prop_KIB1-4"/>
    <property type="match status" value="2"/>
</dbReference>
<dbReference type="InterPro" id="IPR001810">
    <property type="entry name" value="F-box_dom"/>
</dbReference>
<evidence type="ECO:0008006" key="6">
    <source>
        <dbReference type="Google" id="ProtNLM"/>
    </source>
</evidence>
<evidence type="ECO:0000313" key="4">
    <source>
        <dbReference type="EMBL" id="KAK1662106.1"/>
    </source>
</evidence>
<organism evidence="4 5">
    <name type="scientific">Lolium multiflorum</name>
    <name type="common">Italian ryegrass</name>
    <name type="synonym">Lolium perenne subsp. multiflorum</name>
    <dbReference type="NCBI Taxonomy" id="4521"/>
    <lineage>
        <taxon>Eukaryota</taxon>
        <taxon>Viridiplantae</taxon>
        <taxon>Streptophyta</taxon>
        <taxon>Embryophyta</taxon>
        <taxon>Tracheophyta</taxon>
        <taxon>Spermatophyta</taxon>
        <taxon>Magnoliopsida</taxon>
        <taxon>Liliopsida</taxon>
        <taxon>Poales</taxon>
        <taxon>Poaceae</taxon>
        <taxon>BOP clade</taxon>
        <taxon>Pooideae</taxon>
        <taxon>Poodae</taxon>
        <taxon>Poeae</taxon>
        <taxon>Poeae Chloroplast Group 2 (Poeae type)</taxon>
        <taxon>Loliodinae</taxon>
        <taxon>Loliinae</taxon>
        <taxon>Lolium</taxon>
    </lineage>
</organism>
<feature type="domain" description="F-box" evidence="2">
    <location>
        <begin position="18"/>
        <end position="52"/>
    </location>
</feature>
<accession>A0AAD8SRC9</accession>
<feature type="domain" description="KIB1-4 beta-propeller" evidence="3">
    <location>
        <begin position="341"/>
        <end position="424"/>
    </location>
</feature>
<comment type="caution">
    <text evidence="4">The sequence shown here is derived from an EMBL/GenBank/DDBJ whole genome shotgun (WGS) entry which is preliminary data.</text>
</comment>
<dbReference type="AlphaFoldDB" id="A0AAD8SRC9"/>
<keyword evidence="5" id="KW-1185">Reference proteome</keyword>
<protein>
    <recommendedName>
        <fullName evidence="6">F-box protein</fullName>
    </recommendedName>
</protein>